<proteinExistence type="inferred from homology"/>
<dbReference type="STRING" id="1097556.R4XEH5"/>
<evidence type="ECO:0000313" key="5">
    <source>
        <dbReference type="Proteomes" id="UP000013776"/>
    </source>
</evidence>
<reference evidence="4 5" key="1">
    <citation type="journal article" date="2013" name="MBio">
        <title>Genome sequencing of the plant pathogen Taphrina deformans, the causal agent of peach leaf curl.</title>
        <authorList>
            <person name="Cisse O.H."/>
            <person name="Almeida J.M.G.C.F."/>
            <person name="Fonseca A."/>
            <person name="Kumar A.A."/>
            <person name="Salojaervi J."/>
            <person name="Overmyer K."/>
            <person name="Hauser P.M."/>
            <person name="Pagni M."/>
        </authorList>
    </citation>
    <scope>NUCLEOTIDE SEQUENCE [LARGE SCALE GENOMIC DNA]</scope>
    <source>
        <strain evidence="5">PYCC 5710 / ATCC 11124 / CBS 356.35 / IMI 108563 / JCM 9778 / NBRC 8474</strain>
    </source>
</reference>
<evidence type="ECO:0000256" key="1">
    <source>
        <dbReference type="ARBA" id="ARBA00022988"/>
    </source>
</evidence>
<comment type="caution">
    <text evidence="4">The sequence shown here is derived from an EMBL/GenBank/DDBJ whole genome shotgun (WGS) entry which is preliminary data.</text>
</comment>
<keyword evidence="5" id="KW-1185">Reference proteome</keyword>
<dbReference type="VEuPathDB" id="FungiDB:TAPDE_001619"/>
<dbReference type="Pfam" id="PF01730">
    <property type="entry name" value="UreF"/>
    <property type="match status" value="1"/>
</dbReference>
<dbReference type="PANTHER" id="PTHR33620:SF1">
    <property type="entry name" value="UREASE ACCESSORY PROTEIN F"/>
    <property type="match status" value="1"/>
</dbReference>
<accession>R4XEH5</accession>
<sequence length="231" mass="25192">MEDHFLLILADSQLPIGSFAYSSGLESCSIHNPGTDVADFLKHSIDSLCHTTIPFIRAAYTDPRNAVAYDDTFDANTPCQVARRASLTQGRALLKLIVKTFLQHCGDEDEELYKQVLAYKAAVHSPHAAATGHFGVVSGLAGRVLGIGLDRLTFAFLQSHAKAVLSAAVRLSLIGPYESTHLLASKCTRQAIQQAIEKTKNMGIDDCGQTFSIVDVWQGRHELLYSRIFSA</sequence>
<dbReference type="AlphaFoldDB" id="R4XEH5"/>
<comment type="similarity">
    <text evidence="3">Belongs to the UreF family.</text>
</comment>
<dbReference type="PIRSF" id="PIRSF009467">
    <property type="entry name" value="Ureas_acces_UreF"/>
    <property type="match status" value="1"/>
</dbReference>
<dbReference type="Gene3D" id="1.10.4190.10">
    <property type="entry name" value="Urease accessory protein UreF"/>
    <property type="match status" value="1"/>
</dbReference>
<evidence type="ECO:0000313" key="4">
    <source>
        <dbReference type="EMBL" id="CCG81772.1"/>
    </source>
</evidence>
<dbReference type="InterPro" id="IPR002639">
    <property type="entry name" value="UreF"/>
</dbReference>
<dbReference type="eggNOG" id="ENOG502REVQ">
    <property type="taxonomic scope" value="Eukaryota"/>
</dbReference>
<protein>
    <recommendedName>
        <fullName evidence="6">Urease accessory protein UreF</fullName>
    </recommendedName>
</protein>
<dbReference type="EMBL" id="CAHR02000057">
    <property type="protein sequence ID" value="CCG81772.1"/>
    <property type="molecule type" value="Genomic_DNA"/>
</dbReference>
<evidence type="ECO:0000256" key="3">
    <source>
        <dbReference type="ARBA" id="ARBA00046339"/>
    </source>
</evidence>
<dbReference type="Proteomes" id="UP000013776">
    <property type="component" value="Unassembled WGS sequence"/>
</dbReference>
<gene>
    <name evidence="4" type="ORF">TAPDE_001619</name>
</gene>
<organism evidence="4 5">
    <name type="scientific">Taphrina deformans (strain PYCC 5710 / ATCC 11124 / CBS 356.35 / IMI 108563 / JCM 9778 / NBRC 8474)</name>
    <name type="common">Peach leaf curl fungus</name>
    <name type="synonym">Lalaria deformans</name>
    <dbReference type="NCBI Taxonomy" id="1097556"/>
    <lineage>
        <taxon>Eukaryota</taxon>
        <taxon>Fungi</taxon>
        <taxon>Dikarya</taxon>
        <taxon>Ascomycota</taxon>
        <taxon>Taphrinomycotina</taxon>
        <taxon>Taphrinomycetes</taxon>
        <taxon>Taphrinales</taxon>
        <taxon>Taphrinaceae</taxon>
        <taxon>Taphrina</taxon>
    </lineage>
</organism>
<keyword evidence="2" id="KW-0143">Chaperone</keyword>
<name>R4XEH5_TAPDE</name>
<dbReference type="OrthoDB" id="2550922at2759"/>
<evidence type="ECO:0000256" key="2">
    <source>
        <dbReference type="ARBA" id="ARBA00023186"/>
    </source>
</evidence>
<dbReference type="InterPro" id="IPR038277">
    <property type="entry name" value="UreF_sf"/>
</dbReference>
<dbReference type="GO" id="GO:0016151">
    <property type="term" value="F:nickel cation binding"/>
    <property type="evidence" value="ECO:0007669"/>
    <property type="project" value="InterPro"/>
</dbReference>
<dbReference type="PANTHER" id="PTHR33620">
    <property type="entry name" value="UREASE ACCESSORY PROTEIN F"/>
    <property type="match status" value="1"/>
</dbReference>
<evidence type="ECO:0008006" key="6">
    <source>
        <dbReference type="Google" id="ProtNLM"/>
    </source>
</evidence>
<keyword evidence="1" id="KW-0996">Nickel insertion</keyword>